<keyword evidence="6" id="KW-1185">Reference proteome</keyword>
<dbReference type="InterPro" id="IPR016163">
    <property type="entry name" value="Ald_DH_C"/>
</dbReference>
<evidence type="ECO:0000313" key="5">
    <source>
        <dbReference type="EMBL" id="MFC4312527.1"/>
    </source>
</evidence>
<name>A0ABV8SZM6_9GAMM</name>
<comment type="similarity">
    <text evidence="3">Belongs to the aldehyde dehydrogenase family.</text>
</comment>
<comment type="caution">
    <text evidence="5">The sequence shown here is derived from an EMBL/GenBank/DDBJ whole genome shotgun (WGS) entry which is preliminary data.</text>
</comment>
<organism evidence="5 6">
    <name type="scientific">Steroidobacter flavus</name>
    <dbReference type="NCBI Taxonomy" id="1842136"/>
    <lineage>
        <taxon>Bacteria</taxon>
        <taxon>Pseudomonadati</taxon>
        <taxon>Pseudomonadota</taxon>
        <taxon>Gammaproteobacteria</taxon>
        <taxon>Steroidobacterales</taxon>
        <taxon>Steroidobacteraceae</taxon>
        <taxon>Steroidobacter</taxon>
    </lineage>
</organism>
<dbReference type="InterPro" id="IPR016161">
    <property type="entry name" value="Ald_DH/histidinol_DH"/>
</dbReference>
<proteinExistence type="inferred from homology"/>
<feature type="active site" evidence="2">
    <location>
        <position position="257"/>
    </location>
</feature>
<evidence type="ECO:0000256" key="3">
    <source>
        <dbReference type="RuleBase" id="RU003345"/>
    </source>
</evidence>
<reference evidence="6" key="1">
    <citation type="journal article" date="2019" name="Int. J. Syst. Evol. Microbiol.">
        <title>The Global Catalogue of Microorganisms (GCM) 10K type strain sequencing project: providing services to taxonomists for standard genome sequencing and annotation.</title>
        <authorList>
            <consortium name="The Broad Institute Genomics Platform"/>
            <consortium name="The Broad Institute Genome Sequencing Center for Infectious Disease"/>
            <person name="Wu L."/>
            <person name="Ma J."/>
        </authorList>
    </citation>
    <scope>NUCLEOTIDE SEQUENCE [LARGE SCALE GENOMIC DNA]</scope>
    <source>
        <strain evidence="6">CGMCC 1.10759</strain>
    </source>
</reference>
<dbReference type="SUPFAM" id="SSF53720">
    <property type="entry name" value="ALDH-like"/>
    <property type="match status" value="1"/>
</dbReference>
<dbReference type="EMBL" id="JBHSDU010000014">
    <property type="protein sequence ID" value="MFC4312527.1"/>
    <property type="molecule type" value="Genomic_DNA"/>
</dbReference>
<protein>
    <submittedName>
        <fullName evidence="5">Aldehyde dehydrogenase family protein</fullName>
    </submittedName>
</protein>
<dbReference type="PROSITE" id="PS00687">
    <property type="entry name" value="ALDEHYDE_DEHYDR_GLU"/>
    <property type="match status" value="1"/>
</dbReference>
<gene>
    <name evidence="5" type="ORF">ACFPN2_25815</name>
</gene>
<dbReference type="Gene3D" id="3.40.309.10">
    <property type="entry name" value="Aldehyde Dehydrogenase, Chain A, domain 2"/>
    <property type="match status" value="1"/>
</dbReference>
<evidence type="ECO:0000256" key="2">
    <source>
        <dbReference type="PROSITE-ProRule" id="PRU10007"/>
    </source>
</evidence>
<evidence type="ECO:0000313" key="6">
    <source>
        <dbReference type="Proteomes" id="UP001595904"/>
    </source>
</evidence>
<evidence type="ECO:0000259" key="4">
    <source>
        <dbReference type="Pfam" id="PF00171"/>
    </source>
</evidence>
<dbReference type="InterPro" id="IPR015590">
    <property type="entry name" value="Aldehyde_DH_dom"/>
</dbReference>
<sequence>MGFGSPDTAILPRHPLIIGDRRLEQGSGGRHRHIYPANGRETCELTLGSADDVQSAVGAARSAFPAWRALAGNKRRDLLLKMASLIEQHAAEFAQLCTLENGSVSMVTPHIVVDAIQKFRYFAGWADKIQGETISSWGGPAHNYVSYEPYGVVGAIVPWNGPLFAATMVVTPALATGNCVVLKAPELAPFTVMRLGELFREAGFPAGVVNVIAGGAEVGEAMVKHPGIDKIQFVGSGATAKKVLQTAAESLKPCGLELGGKSAVIVFADADLQEAARRGLAGAVSVSGQGCVNGTRLLVERSIYEPYLKMLQGMSGHIRVGDPLNPATIMGPIISETSLQRILGIVGQAIKKDGARLVTGGERLSGDHADGYYLPLTILADVDTDSAVAQHEVFGPVLAVTPFDTEDEAIAMANGTSYGLGAYIHTQNLRRAHHVASQMQAGMVQVNGSGEGMQPYAPFGGMKQSGYGRLGGEQGLHEFLQTKNVWMNLANPQAAR</sequence>
<dbReference type="Pfam" id="PF00171">
    <property type="entry name" value="Aldedh"/>
    <property type="match status" value="1"/>
</dbReference>
<dbReference type="Proteomes" id="UP001595904">
    <property type="component" value="Unassembled WGS sequence"/>
</dbReference>
<dbReference type="Gene3D" id="3.40.605.10">
    <property type="entry name" value="Aldehyde Dehydrogenase, Chain A, domain 1"/>
    <property type="match status" value="1"/>
</dbReference>
<dbReference type="PANTHER" id="PTHR11699">
    <property type="entry name" value="ALDEHYDE DEHYDROGENASE-RELATED"/>
    <property type="match status" value="1"/>
</dbReference>
<keyword evidence="1 3" id="KW-0560">Oxidoreductase</keyword>
<accession>A0ABV8SZM6</accession>
<feature type="domain" description="Aldehyde dehydrogenase" evidence="4">
    <location>
        <begin position="29"/>
        <end position="485"/>
    </location>
</feature>
<dbReference type="InterPro" id="IPR029510">
    <property type="entry name" value="Ald_DH_CS_GLU"/>
</dbReference>
<dbReference type="InterPro" id="IPR016162">
    <property type="entry name" value="Ald_DH_N"/>
</dbReference>
<dbReference type="RefSeq" id="WP_380601997.1">
    <property type="nucleotide sequence ID" value="NZ_JBHSDU010000014.1"/>
</dbReference>
<evidence type="ECO:0000256" key="1">
    <source>
        <dbReference type="ARBA" id="ARBA00023002"/>
    </source>
</evidence>